<protein>
    <submittedName>
        <fullName evidence="1">Uncharacterized protein</fullName>
    </submittedName>
</protein>
<name>A0A1I5JZN7_9BACT</name>
<accession>A0A1I5JZN7</accession>
<gene>
    <name evidence="1" type="ORF">SAMN04488519_11462</name>
</gene>
<organism evidence="1 2">
    <name type="scientific">Algoriphagus ornithinivorans</name>
    <dbReference type="NCBI Taxonomy" id="226506"/>
    <lineage>
        <taxon>Bacteria</taxon>
        <taxon>Pseudomonadati</taxon>
        <taxon>Bacteroidota</taxon>
        <taxon>Cytophagia</taxon>
        <taxon>Cytophagales</taxon>
        <taxon>Cyclobacteriaceae</taxon>
        <taxon>Algoriphagus</taxon>
    </lineage>
</organism>
<proteinExistence type="predicted"/>
<evidence type="ECO:0000313" key="2">
    <source>
        <dbReference type="Proteomes" id="UP000199564"/>
    </source>
</evidence>
<reference evidence="2" key="1">
    <citation type="submission" date="2016-10" db="EMBL/GenBank/DDBJ databases">
        <authorList>
            <person name="Varghese N."/>
            <person name="Submissions S."/>
        </authorList>
    </citation>
    <scope>NUCLEOTIDE SEQUENCE [LARGE SCALE GENOMIC DNA]</scope>
    <source>
        <strain evidence="2">DSM 15282</strain>
    </source>
</reference>
<dbReference type="Proteomes" id="UP000199564">
    <property type="component" value="Unassembled WGS sequence"/>
</dbReference>
<dbReference type="EMBL" id="FOVW01000014">
    <property type="protein sequence ID" value="SFO77851.1"/>
    <property type="molecule type" value="Genomic_DNA"/>
</dbReference>
<sequence length="45" mass="5704">MEKRFLHIQMQKEINPLNLYHETKQTMLTKYLSKRYFVHYQIVNF</sequence>
<keyword evidence="2" id="KW-1185">Reference proteome</keyword>
<dbReference type="AlphaFoldDB" id="A0A1I5JZN7"/>
<evidence type="ECO:0000313" key="1">
    <source>
        <dbReference type="EMBL" id="SFO77851.1"/>
    </source>
</evidence>